<dbReference type="SMART" id="SM00465">
    <property type="entry name" value="GIYc"/>
    <property type="match status" value="1"/>
</dbReference>
<dbReference type="Pfam" id="PF02151">
    <property type="entry name" value="UVR"/>
    <property type="match status" value="1"/>
</dbReference>
<dbReference type="InterPro" id="IPR050066">
    <property type="entry name" value="UvrABC_protein_C"/>
</dbReference>
<evidence type="ECO:0000256" key="4">
    <source>
        <dbReference type="ARBA" id="ARBA00022881"/>
    </source>
</evidence>
<comment type="function">
    <text evidence="7">The UvrABC repair system catalyzes the recognition and processing of DNA lesions. UvrC both incises the 5' and 3' sides of the lesion. The N-terminal half is responsible for the 3' incision and the C-terminal half is responsible for the 5' incision.</text>
</comment>
<dbReference type="PANTHER" id="PTHR30562:SF1">
    <property type="entry name" value="UVRABC SYSTEM PROTEIN C"/>
    <property type="match status" value="1"/>
</dbReference>
<accession>A0A9D1CSV3</accession>
<keyword evidence="3 7" id="KW-0228">DNA excision</keyword>
<evidence type="ECO:0000313" key="11">
    <source>
        <dbReference type="EMBL" id="HIQ78409.1"/>
    </source>
</evidence>
<evidence type="ECO:0000259" key="8">
    <source>
        <dbReference type="PROSITE" id="PS50151"/>
    </source>
</evidence>
<comment type="subunit">
    <text evidence="7">Interacts with UvrB in an incision complex.</text>
</comment>
<comment type="similarity">
    <text evidence="7">Belongs to the UvrC family.</text>
</comment>
<feature type="domain" description="UvrC family homology region profile" evidence="10">
    <location>
        <begin position="286"/>
        <end position="507"/>
    </location>
</feature>
<dbReference type="GO" id="GO:0009380">
    <property type="term" value="C:excinuclease repair complex"/>
    <property type="evidence" value="ECO:0007669"/>
    <property type="project" value="InterPro"/>
</dbReference>
<dbReference type="PROSITE" id="PS50151">
    <property type="entry name" value="UVR"/>
    <property type="match status" value="1"/>
</dbReference>
<gene>
    <name evidence="7 11" type="primary">uvrC</name>
    <name evidence="11" type="ORF">IAB77_04025</name>
</gene>
<comment type="caution">
    <text evidence="11">The sequence shown here is derived from an EMBL/GenBank/DDBJ whole genome shotgun (WGS) entry which is preliminary data.</text>
</comment>
<comment type="subcellular location">
    <subcellularLocation>
        <location evidence="7">Cytoplasm</location>
    </subcellularLocation>
</comment>
<dbReference type="InterPro" id="IPR036876">
    <property type="entry name" value="UVR_dom_sf"/>
</dbReference>
<keyword evidence="6 7" id="KW-0742">SOS response</keyword>
<dbReference type="GO" id="GO:0009432">
    <property type="term" value="P:SOS response"/>
    <property type="evidence" value="ECO:0007669"/>
    <property type="project" value="UniProtKB-UniRule"/>
</dbReference>
<organism evidence="11 12">
    <name type="scientific">Candidatus Scatomorpha intestinavium</name>
    <dbReference type="NCBI Taxonomy" id="2840922"/>
    <lineage>
        <taxon>Bacteria</taxon>
        <taxon>Bacillati</taxon>
        <taxon>Bacillota</taxon>
        <taxon>Clostridia</taxon>
        <taxon>Eubacteriales</taxon>
        <taxon>Candidatus Scatomorpha</taxon>
    </lineage>
</organism>
<reference evidence="11" key="1">
    <citation type="submission" date="2020-10" db="EMBL/GenBank/DDBJ databases">
        <authorList>
            <person name="Gilroy R."/>
        </authorList>
    </citation>
    <scope>NUCLEOTIDE SEQUENCE</scope>
    <source>
        <strain evidence="11">ChiBcolR7-354</strain>
    </source>
</reference>
<dbReference type="EMBL" id="DVGA01000041">
    <property type="protein sequence ID" value="HIQ78409.1"/>
    <property type="molecule type" value="Genomic_DNA"/>
</dbReference>
<dbReference type="Proteomes" id="UP000824262">
    <property type="component" value="Unassembled WGS sequence"/>
</dbReference>
<dbReference type="GO" id="GO:0003677">
    <property type="term" value="F:DNA binding"/>
    <property type="evidence" value="ECO:0007669"/>
    <property type="project" value="UniProtKB-UniRule"/>
</dbReference>
<dbReference type="InterPro" id="IPR047296">
    <property type="entry name" value="GIY-YIG_UvrC_Cho"/>
</dbReference>
<protein>
    <recommendedName>
        <fullName evidence="7">UvrABC system protein C</fullName>
        <shortName evidence="7">Protein UvrC</shortName>
    </recommendedName>
    <alternativeName>
        <fullName evidence="7">Excinuclease ABC subunit C</fullName>
    </alternativeName>
</protein>
<dbReference type="InterPro" id="IPR000305">
    <property type="entry name" value="GIY-YIG_endonuc"/>
</dbReference>
<dbReference type="InterPro" id="IPR004791">
    <property type="entry name" value="UvrC"/>
</dbReference>
<dbReference type="Pfam" id="PF01541">
    <property type="entry name" value="GIY-YIG"/>
    <property type="match status" value="1"/>
</dbReference>
<dbReference type="GO" id="GO:0005737">
    <property type="term" value="C:cytoplasm"/>
    <property type="evidence" value="ECO:0007669"/>
    <property type="project" value="UniProtKB-SubCell"/>
</dbReference>
<dbReference type="PROSITE" id="PS50164">
    <property type="entry name" value="GIY_YIG"/>
    <property type="match status" value="1"/>
</dbReference>
<evidence type="ECO:0000256" key="6">
    <source>
        <dbReference type="ARBA" id="ARBA00023236"/>
    </source>
</evidence>
<dbReference type="PANTHER" id="PTHR30562">
    <property type="entry name" value="UVRC/OXIDOREDUCTASE"/>
    <property type="match status" value="1"/>
</dbReference>
<dbReference type="SUPFAM" id="SSF82771">
    <property type="entry name" value="GIY-YIG endonuclease"/>
    <property type="match status" value="1"/>
</dbReference>
<dbReference type="SUPFAM" id="SSF46600">
    <property type="entry name" value="C-terminal UvrC-binding domain of UvrB"/>
    <property type="match status" value="1"/>
</dbReference>
<dbReference type="Pfam" id="PF14520">
    <property type="entry name" value="HHH_5"/>
    <property type="match status" value="1"/>
</dbReference>
<name>A0A9D1CSV3_9FIRM</name>
<dbReference type="Gene3D" id="3.40.1440.10">
    <property type="entry name" value="GIY-YIG endonuclease"/>
    <property type="match status" value="1"/>
</dbReference>
<keyword evidence="2 7" id="KW-0227">DNA damage</keyword>
<evidence type="ECO:0000256" key="3">
    <source>
        <dbReference type="ARBA" id="ARBA00022769"/>
    </source>
</evidence>
<keyword evidence="5 7" id="KW-0234">DNA repair</keyword>
<dbReference type="GO" id="GO:0009381">
    <property type="term" value="F:excinuclease ABC activity"/>
    <property type="evidence" value="ECO:0007669"/>
    <property type="project" value="UniProtKB-UniRule"/>
</dbReference>
<dbReference type="Pfam" id="PF08459">
    <property type="entry name" value="UvrC_RNaseH_dom"/>
    <property type="match status" value="1"/>
</dbReference>
<dbReference type="CDD" id="cd10434">
    <property type="entry name" value="GIY-YIG_UvrC_Cho"/>
    <property type="match status" value="1"/>
</dbReference>
<feature type="domain" description="GIY-YIG" evidence="9">
    <location>
        <begin position="43"/>
        <end position="120"/>
    </location>
</feature>
<dbReference type="InterPro" id="IPR001943">
    <property type="entry name" value="UVR_dom"/>
</dbReference>
<dbReference type="Pfam" id="PF22920">
    <property type="entry name" value="UvrC_RNaseH"/>
    <property type="match status" value="1"/>
</dbReference>
<feature type="domain" description="UVR" evidence="8">
    <location>
        <begin position="232"/>
        <end position="267"/>
    </location>
</feature>
<proteinExistence type="inferred from homology"/>
<dbReference type="InterPro" id="IPR001162">
    <property type="entry name" value="UvrC_RNase_H_dom"/>
</dbReference>
<dbReference type="SUPFAM" id="SSF47781">
    <property type="entry name" value="RuvA domain 2-like"/>
    <property type="match status" value="1"/>
</dbReference>
<dbReference type="InterPro" id="IPR035901">
    <property type="entry name" value="GIY-YIG_endonuc_sf"/>
</dbReference>
<evidence type="ECO:0000256" key="5">
    <source>
        <dbReference type="ARBA" id="ARBA00023204"/>
    </source>
</evidence>
<dbReference type="AlphaFoldDB" id="A0A9D1CSV3"/>
<evidence type="ECO:0000256" key="7">
    <source>
        <dbReference type="HAMAP-Rule" id="MF_00203"/>
    </source>
</evidence>
<evidence type="ECO:0000256" key="1">
    <source>
        <dbReference type="ARBA" id="ARBA00022490"/>
    </source>
</evidence>
<dbReference type="PROSITE" id="PS50165">
    <property type="entry name" value="UVRC"/>
    <property type="match status" value="1"/>
</dbReference>
<evidence type="ECO:0000259" key="9">
    <source>
        <dbReference type="PROSITE" id="PS50164"/>
    </source>
</evidence>
<dbReference type="FunFam" id="3.40.1440.10:FF:000001">
    <property type="entry name" value="UvrABC system protein C"/>
    <property type="match status" value="1"/>
</dbReference>
<keyword evidence="1 7" id="KW-0963">Cytoplasm</keyword>
<evidence type="ECO:0000259" key="10">
    <source>
        <dbReference type="PROSITE" id="PS50165"/>
    </source>
</evidence>
<reference evidence="11" key="2">
    <citation type="journal article" date="2021" name="PeerJ">
        <title>Extensive microbial diversity within the chicken gut microbiome revealed by metagenomics and culture.</title>
        <authorList>
            <person name="Gilroy R."/>
            <person name="Ravi A."/>
            <person name="Getino M."/>
            <person name="Pursley I."/>
            <person name="Horton D.L."/>
            <person name="Alikhan N.F."/>
            <person name="Baker D."/>
            <person name="Gharbi K."/>
            <person name="Hall N."/>
            <person name="Watson M."/>
            <person name="Adriaenssens E.M."/>
            <person name="Foster-Nyarko E."/>
            <person name="Jarju S."/>
            <person name="Secka A."/>
            <person name="Antonio M."/>
            <person name="Oren A."/>
            <person name="Chaudhuri R.R."/>
            <person name="La Ragione R."/>
            <person name="Hildebrand F."/>
            <person name="Pallen M.J."/>
        </authorList>
    </citation>
    <scope>NUCLEOTIDE SEQUENCE</scope>
    <source>
        <strain evidence="11">ChiBcolR7-354</strain>
    </source>
</reference>
<dbReference type="InterPro" id="IPR038476">
    <property type="entry name" value="UvrC_RNase_H_dom_sf"/>
</dbReference>
<dbReference type="Gene3D" id="3.30.420.340">
    <property type="entry name" value="UvrC, RNAse H endonuclease domain"/>
    <property type="match status" value="1"/>
</dbReference>
<keyword evidence="4 7" id="KW-0267">Excision nuclease</keyword>
<dbReference type="HAMAP" id="MF_00203">
    <property type="entry name" value="UvrC"/>
    <property type="match status" value="1"/>
</dbReference>
<dbReference type="Gene3D" id="4.10.860.10">
    <property type="entry name" value="UVR domain"/>
    <property type="match status" value="1"/>
</dbReference>
<dbReference type="Gene3D" id="1.10.150.20">
    <property type="entry name" value="5' to 3' exonuclease, C-terminal subdomain"/>
    <property type="match status" value="1"/>
</dbReference>
<evidence type="ECO:0000256" key="2">
    <source>
        <dbReference type="ARBA" id="ARBA00022763"/>
    </source>
</evidence>
<sequence>MRSAPLGAARGPLFYLPLREVAATENADGRISALREKANALPLLPGVYIMKDSRGEVIYVGKAKALKNRVTSYFRGEHLPKVAAMVAKVEDFDVIVVNSEFEALVLENSLIKRHRPHYNILLKDDKGYPFIRLDTEKEYPVFTLVNKTAKDSAKYYGPFGGRAQTKDIIDTVCKALKLPTCSRKFPRDIGKERPCLNYHMGACAGWCLSALSSEAYRRAIDEAELIFSGKTKELTSRLTEQMEAASEEMRFEAAAALRDRIRAIEGLGNRQRVISAVYADTDAVGFYRGARSCFSVLHFVGGDLAAKDFELMDEPLEDDAEALSGLVRQYYSQRGAWPKFILLPVEVEDGDALSRLFSEAAGRKVSVETPRRGDRLRLVESAMTNAREEGERAATAAQKTLKTLEWLQRTLGLDAAPERIEAFDVSNLGDEGIVAAMTVFVRGRPLKRDYRKFKMKEITAQDDYGSMREAVGRRLQRYLDGDEKFAPLPDLLLIDGGAVHAAAARDVAVSLGLQLLIYGMVKDDRHRTRALVTPDGEEIGISANPAVFALIGTIQEETHRFAIEYQRSLRSAKLHSELDGIKGVGAKRKAELMKAFGTVKAIKAATLDELAAAVPKNTAEAVYRHYHGEE</sequence>
<evidence type="ECO:0000313" key="12">
    <source>
        <dbReference type="Proteomes" id="UP000824262"/>
    </source>
</evidence>
<dbReference type="InterPro" id="IPR010994">
    <property type="entry name" value="RuvA_2-like"/>
</dbReference>
<dbReference type="GO" id="GO:0006289">
    <property type="term" value="P:nucleotide-excision repair"/>
    <property type="evidence" value="ECO:0007669"/>
    <property type="project" value="UniProtKB-UniRule"/>
</dbReference>
<dbReference type="NCBIfam" id="TIGR00194">
    <property type="entry name" value="uvrC"/>
    <property type="match status" value="1"/>
</dbReference>